<feature type="region of interest" description="Disordered" evidence="1">
    <location>
        <begin position="28"/>
        <end position="48"/>
    </location>
</feature>
<evidence type="ECO:0000256" key="1">
    <source>
        <dbReference type="SAM" id="MobiDB-lite"/>
    </source>
</evidence>
<gene>
    <name evidence="2" type="ORF">APZ42_020618</name>
</gene>
<proteinExistence type="predicted"/>
<dbReference type="EMBL" id="LRGB01001005">
    <property type="protein sequence ID" value="KZS13992.1"/>
    <property type="molecule type" value="Genomic_DNA"/>
</dbReference>
<dbReference type="Proteomes" id="UP000076858">
    <property type="component" value="Unassembled WGS sequence"/>
</dbReference>
<feature type="region of interest" description="Disordered" evidence="1">
    <location>
        <begin position="208"/>
        <end position="242"/>
    </location>
</feature>
<comment type="caution">
    <text evidence="2">The sequence shown here is derived from an EMBL/GenBank/DDBJ whole genome shotgun (WGS) entry which is preliminary data.</text>
</comment>
<protein>
    <submittedName>
        <fullName evidence="2">Uncharacterized protein</fullName>
    </submittedName>
</protein>
<sequence length="404" mass="46357">MSTQDISGYVSYCSDVQRETGDAVLPTGNFLHQQPPQPYPLPQTSTQPPSRAIQFQQLISWNQGQPVSYNNVFHPHAAMYAAASPSYAITTDSRRIQGMETTIGYLRELLSKEFHNTIKEKNTVEKTKKELEVALEDNRRFQEQLQEALAKINESNAGKREVNSALEDVLAAQKELSANQKELQDAQSELITAQKRIRDLETENTNLESKLTELSKEKSRHARLSSSETTAGEETHNSDGKNVFANLKSDYDALKYQFDATIEKKNTMSNQFKELGKKYLYMVEYSGEQMYNDYEEKHTVFIEKLKSLSQNSVNETQWFMIKQTLDCLQGQLRLLENYREDFRVTIELLMCRIDQEIAQVSDLSIRAPKPPLEIQLDTFDAMFRLVECNGSVERDNEEDSIRTT</sequence>
<keyword evidence="3" id="KW-1185">Reference proteome</keyword>
<evidence type="ECO:0000313" key="3">
    <source>
        <dbReference type="Proteomes" id="UP000076858"/>
    </source>
</evidence>
<accession>A0A162CC38</accession>
<name>A0A162CC38_9CRUS</name>
<organism evidence="2 3">
    <name type="scientific">Daphnia magna</name>
    <dbReference type="NCBI Taxonomy" id="35525"/>
    <lineage>
        <taxon>Eukaryota</taxon>
        <taxon>Metazoa</taxon>
        <taxon>Ecdysozoa</taxon>
        <taxon>Arthropoda</taxon>
        <taxon>Crustacea</taxon>
        <taxon>Branchiopoda</taxon>
        <taxon>Diplostraca</taxon>
        <taxon>Cladocera</taxon>
        <taxon>Anomopoda</taxon>
        <taxon>Daphniidae</taxon>
        <taxon>Daphnia</taxon>
    </lineage>
</organism>
<evidence type="ECO:0000313" key="2">
    <source>
        <dbReference type="EMBL" id="KZS13992.1"/>
    </source>
</evidence>
<dbReference type="OrthoDB" id="6352832at2759"/>
<dbReference type="AlphaFoldDB" id="A0A162CC38"/>
<reference evidence="2 3" key="1">
    <citation type="submission" date="2016-03" db="EMBL/GenBank/DDBJ databases">
        <title>EvidentialGene: Evidence-directed Construction of Genes on Genomes.</title>
        <authorList>
            <person name="Gilbert D.G."/>
            <person name="Choi J.-H."/>
            <person name="Mockaitis K."/>
            <person name="Colbourne J."/>
            <person name="Pfrender M."/>
        </authorList>
    </citation>
    <scope>NUCLEOTIDE SEQUENCE [LARGE SCALE GENOMIC DNA]</scope>
    <source>
        <strain evidence="2 3">Xinb3</strain>
        <tissue evidence="2">Complete organism</tissue>
    </source>
</reference>